<dbReference type="Gene3D" id="3.40.980.10">
    <property type="entry name" value="MoaB/Mog-like domain"/>
    <property type="match status" value="1"/>
</dbReference>
<keyword evidence="9" id="KW-1185">Reference proteome</keyword>
<dbReference type="OrthoDB" id="9784492at2"/>
<evidence type="ECO:0000256" key="2">
    <source>
        <dbReference type="ARBA" id="ARBA00012509"/>
    </source>
</evidence>
<dbReference type="AlphaFoldDB" id="A0A1X7ETS9"/>
<protein>
    <recommendedName>
        <fullName evidence="3">Molybdopterin adenylyltransferase</fullName>
        <ecNumber evidence="2">2.7.7.75</ecNumber>
    </recommendedName>
</protein>
<dbReference type="SUPFAM" id="SSF53218">
    <property type="entry name" value="Molybdenum cofactor biosynthesis proteins"/>
    <property type="match status" value="1"/>
</dbReference>
<dbReference type="STRING" id="1519643.SAMN06295933_3375"/>
<dbReference type="GO" id="GO:0061598">
    <property type="term" value="F:molybdopterin adenylyltransferase activity"/>
    <property type="evidence" value="ECO:0007669"/>
    <property type="project" value="UniProtKB-EC"/>
</dbReference>
<evidence type="ECO:0000313" key="9">
    <source>
        <dbReference type="Proteomes" id="UP000192906"/>
    </source>
</evidence>
<reference evidence="9" key="1">
    <citation type="submission" date="2017-04" db="EMBL/GenBank/DDBJ databases">
        <authorList>
            <person name="Varghese N."/>
            <person name="Submissions S."/>
        </authorList>
    </citation>
    <scope>NUCLEOTIDE SEQUENCE [LARGE SCALE GENOMIC DNA]</scope>
    <source>
        <strain evidence="9">K3S</strain>
    </source>
</reference>
<dbReference type="Proteomes" id="UP000192906">
    <property type="component" value="Unassembled WGS sequence"/>
</dbReference>
<evidence type="ECO:0000313" key="8">
    <source>
        <dbReference type="EMBL" id="SMF40003.1"/>
    </source>
</evidence>
<keyword evidence="4" id="KW-0501">Molybdenum cofactor biosynthesis</keyword>
<comment type="function">
    <text evidence="6">Catalyzes the adenylation of molybdopterin as part of the biosynthesis of the molybdenum-cofactor.</text>
</comment>
<dbReference type="PROSITE" id="PS01078">
    <property type="entry name" value="MOCF_BIOSYNTHESIS_1"/>
    <property type="match status" value="1"/>
</dbReference>
<dbReference type="InterPro" id="IPR051920">
    <property type="entry name" value="MPT_Adenylyltrnsfr/MoaC-Rel"/>
</dbReference>
<evidence type="ECO:0000256" key="1">
    <source>
        <dbReference type="ARBA" id="ARBA00005046"/>
    </source>
</evidence>
<gene>
    <name evidence="8" type="ORF">SAMN06295933_3375</name>
</gene>
<dbReference type="NCBIfam" id="TIGR00177">
    <property type="entry name" value="molyb_syn"/>
    <property type="match status" value="1"/>
</dbReference>
<dbReference type="InterPro" id="IPR001453">
    <property type="entry name" value="MoaB/Mog_dom"/>
</dbReference>
<dbReference type="GO" id="GO:0006777">
    <property type="term" value="P:Mo-molybdopterin cofactor biosynthetic process"/>
    <property type="evidence" value="ECO:0007669"/>
    <property type="project" value="UniProtKB-KW"/>
</dbReference>
<feature type="domain" description="MoaB/Mog" evidence="7">
    <location>
        <begin position="99"/>
        <end position="244"/>
    </location>
</feature>
<dbReference type="Pfam" id="PF00994">
    <property type="entry name" value="MoCF_biosynth"/>
    <property type="match status" value="1"/>
</dbReference>
<comment type="catalytic activity">
    <reaction evidence="5">
        <text>molybdopterin + ATP + H(+) = adenylyl-molybdopterin + diphosphate</text>
        <dbReference type="Rhea" id="RHEA:31331"/>
        <dbReference type="ChEBI" id="CHEBI:15378"/>
        <dbReference type="ChEBI" id="CHEBI:30616"/>
        <dbReference type="ChEBI" id="CHEBI:33019"/>
        <dbReference type="ChEBI" id="CHEBI:58698"/>
        <dbReference type="ChEBI" id="CHEBI:62727"/>
        <dbReference type="EC" id="2.7.7.75"/>
    </reaction>
</comment>
<sequence length="259" mass="27268">MVKCDFSSAGNLRVGSRIYLGRSDHFPQGCPYIKVSKEAGKLRAGMRLVCEGRDLLRVVSGSWIDGVPGAKAWVAEILDVLPETGSIDLKIEKTGYSVAYVTLSDKGAAGLREDKGGPMIAEIISDALPVSAVHGFLIPDEYGDLKSLLMHLAYTSRFDLIITTGGTGVGPRDVSPEATLAVIEKRLPGFERAITATSLIKTPHAMISRGVAGTLGDSIIINVPGSPKAVKESLEAVIPAIKHAIDKLQGDTADCAASA</sequence>
<proteinExistence type="predicted"/>
<evidence type="ECO:0000256" key="3">
    <source>
        <dbReference type="ARBA" id="ARBA00013491"/>
    </source>
</evidence>
<dbReference type="InterPro" id="IPR008284">
    <property type="entry name" value="MoCF_biosynth_CS"/>
</dbReference>
<dbReference type="UniPathway" id="UPA00344"/>
<dbReference type="PANTHER" id="PTHR43764">
    <property type="entry name" value="MOLYBDENUM COFACTOR BIOSYNTHESIS"/>
    <property type="match status" value="1"/>
</dbReference>
<evidence type="ECO:0000256" key="6">
    <source>
        <dbReference type="ARBA" id="ARBA00058212"/>
    </source>
</evidence>
<dbReference type="RefSeq" id="WP_085104363.1">
    <property type="nucleotide sequence ID" value="NZ_FWZU01000006.1"/>
</dbReference>
<evidence type="ECO:0000256" key="4">
    <source>
        <dbReference type="ARBA" id="ARBA00023150"/>
    </source>
</evidence>
<accession>A0A1X7ETS9</accession>
<dbReference type="SMART" id="SM00852">
    <property type="entry name" value="MoCF_biosynth"/>
    <property type="match status" value="1"/>
</dbReference>
<dbReference type="InterPro" id="IPR036425">
    <property type="entry name" value="MoaB/Mog-like_dom_sf"/>
</dbReference>
<dbReference type="PANTHER" id="PTHR43764:SF1">
    <property type="entry name" value="MOLYBDOPTERIN MOLYBDOTRANSFERASE"/>
    <property type="match status" value="1"/>
</dbReference>
<evidence type="ECO:0000256" key="5">
    <source>
        <dbReference type="ARBA" id="ARBA00051131"/>
    </source>
</evidence>
<organism evidence="8 9">
    <name type="scientific">Desulfovibrio gilichinskyi</name>
    <dbReference type="NCBI Taxonomy" id="1519643"/>
    <lineage>
        <taxon>Bacteria</taxon>
        <taxon>Pseudomonadati</taxon>
        <taxon>Thermodesulfobacteriota</taxon>
        <taxon>Desulfovibrionia</taxon>
        <taxon>Desulfovibrionales</taxon>
        <taxon>Desulfovibrionaceae</taxon>
        <taxon>Desulfovibrio</taxon>
    </lineage>
</organism>
<evidence type="ECO:0000259" key="7">
    <source>
        <dbReference type="SMART" id="SM00852"/>
    </source>
</evidence>
<comment type="pathway">
    <text evidence="1">Cofactor biosynthesis; molybdopterin biosynthesis.</text>
</comment>
<dbReference type="EC" id="2.7.7.75" evidence="2"/>
<dbReference type="EMBL" id="FWZU01000006">
    <property type="protein sequence ID" value="SMF40003.1"/>
    <property type="molecule type" value="Genomic_DNA"/>
</dbReference>
<name>A0A1X7ETS9_9BACT</name>
<dbReference type="CDD" id="cd00886">
    <property type="entry name" value="MogA_MoaB"/>
    <property type="match status" value="1"/>
</dbReference>